<evidence type="ECO:0008006" key="3">
    <source>
        <dbReference type="Google" id="ProtNLM"/>
    </source>
</evidence>
<dbReference type="InterPro" id="IPR018330">
    <property type="entry name" value="RecT_fam"/>
</dbReference>
<reference evidence="2" key="1">
    <citation type="journal article" date="2015" name="Nature">
        <title>Complex archaea that bridge the gap between prokaryotes and eukaryotes.</title>
        <authorList>
            <person name="Spang A."/>
            <person name="Saw J.H."/>
            <person name="Jorgensen S.L."/>
            <person name="Zaremba-Niedzwiedzka K."/>
            <person name="Martijn J."/>
            <person name="Lind A.E."/>
            <person name="van Eijk R."/>
            <person name="Schleper C."/>
            <person name="Guy L."/>
            <person name="Ettema T.J."/>
        </authorList>
    </citation>
    <scope>NUCLEOTIDE SEQUENCE</scope>
</reference>
<sequence>MEDKQLIQFQSMAITKETVKLHICPLATDTELVMFLELCKRRRLNPFIKEVYLIKYSESQPASTVVAKDVFLTRANNIPEYRGFNAGVVLLNNKGAIVRTAGILLPDHKLIGGWSTVKRHEREDLEIEVNLEEYIGKKSNGEINKQWKSKPVTMIRKVALVHGHREAFPEEFGDMYDESELGAMQYAEVPAAEPNKKDVSQPQSKLSNGNGSQPQKGTRTEKGDSLADSIMDMANKMAGGDFTKSCDILEKHSVYQGKGLRTLEGASDGRLFHTNKSLSVEFDAWEKQNA</sequence>
<evidence type="ECO:0000256" key="1">
    <source>
        <dbReference type="SAM" id="MobiDB-lite"/>
    </source>
</evidence>
<organism evidence="2">
    <name type="scientific">marine sediment metagenome</name>
    <dbReference type="NCBI Taxonomy" id="412755"/>
    <lineage>
        <taxon>unclassified sequences</taxon>
        <taxon>metagenomes</taxon>
        <taxon>ecological metagenomes</taxon>
    </lineage>
</organism>
<dbReference type="Pfam" id="PF03837">
    <property type="entry name" value="RecT"/>
    <property type="match status" value="1"/>
</dbReference>
<dbReference type="GO" id="GO:0006310">
    <property type="term" value="P:DNA recombination"/>
    <property type="evidence" value="ECO:0007669"/>
    <property type="project" value="InterPro"/>
</dbReference>
<evidence type="ECO:0000313" key="2">
    <source>
        <dbReference type="EMBL" id="KKN68337.1"/>
    </source>
</evidence>
<comment type="caution">
    <text evidence="2">The sequence shown here is derived from an EMBL/GenBank/DDBJ whole genome shotgun (WGS) entry which is preliminary data.</text>
</comment>
<feature type="region of interest" description="Disordered" evidence="1">
    <location>
        <begin position="191"/>
        <end position="224"/>
    </location>
</feature>
<accession>A0A0F9T0S5</accession>
<dbReference type="AlphaFoldDB" id="A0A0F9T0S5"/>
<dbReference type="GO" id="GO:0003677">
    <property type="term" value="F:DNA binding"/>
    <property type="evidence" value="ECO:0007669"/>
    <property type="project" value="InterPro"/>
</dbReference>
<feature type="compositionally biased region" description="Polar residues" evidence="1">
    <location>
        <begin position="200"/>
        <end position="217"/>
    </location>
</feature>
<dbReference type="EMBL" id="LAZR01000451">
    <property type="protein sequence ID" value="KKN68337.1"/>
    <property type="molecule type" value="Genomic_DNA"/>
</dbReference>
<gene>
    <name evidence="2" type="ORF">LCGC14_0452130</name>
</gene>
<proteinExistence type="predicted"/>
<dbReference type="NCBIfam" id="TIGR01913">
    <property type="entry name" value="bet_lambda"/>
    <property type="match status" value="1"/>
</dbReference>
<name>A0A0F9T0S5_9ZZZZ</name>
<protein>
    <recommendedName>
        <fullName evidence="3">Phage recombination protein Bet</fullName>
    </recommendedName>
</protein>
<dbReference type="InterPro" id="IPR010183">
    <property type="entry name" value="Phage_lambda_Bet"/>
</dbReference>